<gene>
    <name evidence="2" type="ORF">Taro_043527</name>
</gene>
<reference evidence="2" key="1">
    <citation type="submission" date="2017-07" db="EMBL/GenBank/DDBJ databases">
        <title>Taro Niue Genome Assembly and Annotation.</title>
        <authorList>
            <person name="Atibalentja N."/>
            <person name="Keating K."/>
            <person name="Fields C.J."/>
        </authorList>
    </citation>
    <scope>NUCLEOTIDE SEQUENCE</scope>
    <source>
        <strain evidence="2">Niue_2</strain>
        <tissue evidence="2">Leaf</tissue>
    </source>
</reference>
<keyword evidence="3" id="KW-1185">Reference proteome</keyword>
<evidence type="ECO:0000313" key="2">
    <source>
        <dbReference type="EMBL" id="MQM10632.1"/>
    </source>
</evidence>
<proteinExistence type="predicted"/>
<name>A0A843WJN9_COLES</name>
<dbReference type="AlphaFoldDB" id="A0A843WJN9"/>
<dbReference type="Proteomes" id="UP000652761">
    <property type="component" value="Unassembled WGS sequence"/>
</dbReference>
<evidence type="ECO:0000256" key="1">
    <source>
        <dbReference type="SAM" id="MobiDB-lite"/>
    </source>
</evidence>
<feature type="compositionally biased region" description="Low complexity" evidence="1">
    <location>
        <begin position="72"/>
        <end position="81"/>
    </location>
</feature>
<organism evidence="2 3">
    <name type="scientific">Colocasia esculenta</name>
    <name type="common">Wild taro</name>
    <name type="synonym">Arum esculentum</name>
    <dbReference type="NCBI Taxonomy" id="4460"/>
    <lineage>
        <taxon>Eukaryota</taxon>
        <taxon>Viridiplantae</taxon>
        <taxon>Streptophyta</taxon>
        <taxon>Embryophyta</taxon>
        <taxon>Tracheophyta</taxon>
        <taxon>Spermatophyta</taxon>
        <taxon>Magnoliopsida</taxon>
        <taxon>Liliopsida</taxon>
        <taxon>Araceae</taxon>
        <taxon>Aroideae</taxon>
        <taxon>Colocasieae</taxon>
        <taxon>Colocasia</taxon>
    </lineage>
</organism>
<evidence type="ECO:0000313" key="3">
    <source>
        <dbReference type="Proteomes" id="UP000652761"/>
    </source>
</evidence>
<protein>
    <submittedName>
        <fullName evidence="2">Uncharacterized protein</fullName>
    </submittedName>
</protein>
<dbReference type="EMBL" id="NMUH01004728">
    <property type="protein sequence ID" value="MQM10632.1"/>
    <property type="molecule type" value="Genomic_DNA"/>
</dbReference>
<accession>A0A843WJN9</accession>
<feature type="region of interest" description="Disordered" evidence="1">
    <location>
        <begin position="56"/>
        <end position="81"/>
    </location>
</feature>
<sequence length="180" mass="20028">MNSLGKGPSVLLYDGTPSGTLISSDPLLPPDPPEVRCDCTTSLSFPFNKPLDPTPECSIGSNPSIGSRVESSKSPSSSWKSKGSTIRLRYLVNMAQRCGTLLAIEVFVQEVVILNIEVQHEEKWLDDGFRVYEMMNDEDPVNEDDRVFGRIVVLLPSGVSRRAHLRSVLVSHRAHMWFLE</sequence>
<comment type="caution">
    <text evidence="2">The sequence shown here is derived from an EMBL/GenBank/DDBJ whole genome shotgun (WGS) entry which is preliminary data.</text>
</comment>